<dbReference type="Proteomes" id="UP000319143">
    <property type="component" value="Unassembled WGS sequence"/>
</dbReference>
<name>A0A5C6DVW6_9BACT</name>
<gene>
    <name evidence="2" type="ORF">Poly41_20180</name>
</gene>
<evidence type="ECO:0000313" key="2">
    <source>
        <dbReference type="EMBL" id="TWU39196.1"/>
    </source>
</evidence>
<evidence type="ECO:0000256" key="1">
    <source>
        <dbReference type="SAM" id="MobiDB-lite"/>
    </source>
</evidence>
<comment type="caution">
    <text evidence="2">The sequence shown here is derived from an EMBL/GenBank/DDBJ whole genome shotgun (WGS) entry which is preliminary data.</text>
</comment>
<organism evidence="2 3">
    <name type="scientific">Novipirellula artificiosorum</name>
    <dbReference type="NCBI Taxonomy" id="2528016"/>
    <lineage>
        <taxon>Bacteria</taxon>
        <taxon>Pseudomonadati</taxon>
        <taxon>Planctomycetota</taxon>
        <taxon>Planctomycetia</taxon>
        <taxon>Pirellulales</taxon>
        <taxon>Pirellulaceae</taxon>
        <taxon>Novipirellula</taxon>
    </lineage>
</organism>
<evidence type="ECO:0000313" key="3">
    <source>
        <dbReference type="Proteomes" id="UP000319143"/>
    </source>
</evidence>
<proteinExistence type="predicted"/>
<feature type="compositionally biased region" description="Basic and acidic residues" evidence="1">
    <location>
        <begin position="54"/>
        <end position="66"/>
    </location>
</feature>
<protein>
    <submittedName>
        <fullName evidence="2">Uncharacterized protein</fullName>
    </submittedName>
</protein>
<keyword evidence="3" id="KW-1185">Reference proteome</keyword>
<sequence length="108" mass="12209">MTHRFCGRANFPKNRKHIAAQTATSSGNLLVSRKRLIVKQGNARKAFLIRAHESSGRSVTSDRLDSNKNNVEGPKSRATLRFPKPNDWIERCEAFEKWPEVTPGHEAP</sequence>
<accession>A0A5C6DVW6</accession>
<dbReference type="AlphaFoldDB" id="A0A5C6DVW6"/>
<reference evidence="2 3" key="1">
    <citation type="submission" date="2019-02" db="EMBL/GenBank/DDBJ databases">
        <title>Deep-cultivation of Planctomycetes and their phenomic and genomic characterization uncovers novel biology.</title>
        <authorList>
            <person name="Wiegand S."/>
            <person name="Jogler M."/>
            <person name="Boedeker C."/>
            <person name="Pinto D."/>
            <person name="Vollmers J."/>
            <person name="Rivas-Marin E."/>
            <person name="Kohn T."/>
            <person name="Peeters S.H."/>
            <person name="Heuer A."/>
            <person name="Rast P."/>
            <person name="Oberbeckmann S."/>
            <person name="Bunk B."/>
            <person name="Jeske O."/>
            <person name="Meyerdierks A."/>
            <person name="Storesund J.E."/>
            <person name="Kallscheuer N."/>
            <person name="Luecker S."/>
            <person name="Lage O.M."/>
            <person name="Pohl T."/>
            <person name="Merkel B.J."/>
            <person name="Hornburger P."/>
            <person name="Mueller R.-W."/>
            <person name="Bruemmer F."/>
            <person name="Labrenz M."/>
            <person name="Spormann A.M."/>
            <person name="Op Den Camp H."/>
            <person name="Overmann J."/>
            <person name="Amann R."/>
            <person name="Jetten M.S.M."/>
            <person name="Mascher T."/>
            <person name="Medema M.H."/>
            <person name="Devos D.P."/>
            <person name="Kaster A.-K."/>
            <person name="Ovreas L."/>
            <person name="Rohde M."/>
            <person name="Galperin M.Y."/>
            <person name="Jogler C."/>
        </authorList>
    </citation>
    <scope>NUCLEOTIDE SEQUENCE [LARGE SCALE GENOMIC DNA]</scope>
    <source>
        <strain evidence="2 3">Poly41</strain>
    </source>
</reference>
<feature type="region of interest" description="Disordered" evidence="1">
    <location>
        <begin position="54"/>
        <end position="79"/>
    </location>
</feature>
<dbReference type="EMBL" id="SJPV01000003">
    <property type="protein sequence ID" value="TWU39196.1"/>
    <property type="molecule type" value="Genomic_DNA"/>
</dbReference>